<feature type="region of interest" description="Disordered" evidence="1">
    <location>
        <begin position="200"/>
        <end position="224"/>
    </location>
</feature>
<protein>
    <submittedName>
        <fullName evidence="2">Uncharacterized protein</fullName>
    </submittedName>
</protein>
<dbReference type="AlphaFoldDB" id="A0AAP0EH98"/>
<feature type="region of interest" description="Disordered" evidence="1">
    <location>
        <begin position="22"/>
        <end position="52"/>
    </location>
</feature>
<gene>
    <name evidence="2" type="ORF">Syun_027091</name>
</gene>
<dbReference type="EMBL" id="JBBNAF010000012">
    <property type="protein sequence ID" value="KAK9092180.1"/>
    <property type="molecule type" value="Genomic_DNA"/>
</dbReference>
<feature type="compositionally biased region" description="Basic and acidic residues" evidence="1">
    <location>
        <begin position="202"/>
        <end position="224"/>
    </location>
</feature>
<feature type="compositionally biased region" description="Polar residues" evidence="1">
    <location>
        <begin position="25"/>
        <end position="43"/>
    </location>
</feature>
<keyword evidence="3" id="KW-1185">Reference proteome</keyword>
<comment type="caution">
    <text evidence="2">The sequence shown here is derived from an EMBL/GenBank/DDBJ whole genome shotgun (WGS) entry which is preliminary data.</text>
</comment>
<dbReference type="PANTHER" id="PTHR33625:SF4">
    <property type="entry name" value="OS08G0179900 PROTEIN"/>
    <property type="match status" value="1"/>
</dbReference>
<reference evidence="2 3" key="1">
    <citation type="submission" date="2024-01" db="EMBL/GenBank/DDBJ databases">
        <title>Genome assemblies of Stephania.</title>
        <authorList>
            <person name="Yang L."/>
        </authorList>
    </citation>
    <scope>NUCLEOTIDE SEQUENCE [LARGE SCALE GENOMIC DNA]</scope>
    <source>
        <strain evidence="2">YNDBR</strain>
        <tissue evidence="2">Leaf</tissue>
    </source>
</reference>
<proteinExistence type="predicted"/>
<evidence type="ECO:0000256" key="1">
    <source>
        <dbReference type="SAM" id="MobiDB-lite"/>
    </source>
</evidence>
<sequence>MGGGGAMRSAMKAATVGAINRKLRPSSTVPLSDHSVSALSRNPSRSASTGIASAATIDEGVVPVMEKSERWEFDDWEFAEEGLVLGPDSPRKMSRVVFGGVPTMEEAEEATSDLKGILETEYFHSTTGGCKNAAIKDVQTYPSISNPTIQAFKLLKENAEAQNIVSSLACDKNIWHCVMSNERVLEFIKSQATNNVSSLLEEELKPENDPKPAENNFDDRPDGKVDGGTENVFVKLMLRLKMTVHKIVGSFSELIQNFFGVPAADDSTDPKLSGPNTAARELSETLSWHWLLW</sequence>
<accession>A0AAP0EH98</accession>
<evidence type="ECO:0000313" key="3">
    <source>
        <dbReference type="Proteomes" id="UP001420932"/>
    </source>
</evidence>
<dbReference type="Proteomes" id="UP001420932">
    <property type="component" value="Unassembled WGS sequence"/>
</dbReference>
<organism evidence="2 3">
    <name type="scientific">Stephania yunnanensis</name>
    <dbReference type="NCBI Taxonomy" id="152371"/>
    <lineage>
        <taxon>Eukaryota</taxon>
        <taxon>Viridiplantae</taxon>
        <taxon>Streptophyta</taxon>
        <taxon>Embryophyta</taxon>
        <taxon>Tracheophyta</taxon>
        <taxon>Spermatophyta</taxon>
        <taxon>Magnoliopsida</taxon>
        <taxon>Ranunculales</taxon>
        <taxon>Menispermaceae</taxon>
        <taxon>Menispermoideae</taxon>
        <taxon>Cissampelideae</taxon>
        <taxon>Stephania</taxon>
    </lineage>
</organism>
<dbReference type="PANTHER" id="PTHR33625">
    <property type="entry name" value="OS08G0179900 PROTEIN"/>
    <property type="match status" value="1"/>
</dbReference>
<evidence type="ECO:0000313" key="2">
    <source>
        <dbReference type="EMBL" id="KAK9092180.1"/>
    </source>
</evidence>
<name>A0AAP0EH98_9MAGN</name>